<evidence type="ECO:0000313" key="5">
    <source>
        <dbReference type="RefSeq" id="XP_035681275.1"/>
    </source>
</evidence>
<feature type="compositionally biased region" description="Basic and acidic residues" evidence="1">
    <location>
        <begin position="1879"/>
        <end position="1889"/>
    </location>
</feature>
<feature type="compositionally biased region" description="Polar residues" evidence="1">
    <location>
        <begin position="817"/>
        <end position="830"/>
    </location>
</feature>
<feature type="compositionally biased region" description="Low complexity" evidence="1">
    <location>
        <begin position="1516"/>
        <end position="1534"/>
    </location>
</feature>
<dbReference type="EMBL" id="GG666471">
    <property type="protein sequence ID" value="EEN67666.1"/>
    <property type="molecule type" value="Genomic_DNA"/>
</dbReference>
<dbReference type="STRING" id="7739.C3XWD2"/>
<feature type="region of interest" description="Disordered" evidence="1">
    <location>
        <begin position="786"/>
        <end position="842"/>
    </location>
</feature>
<evidence type="ECO:0000256" key="1">
    <source>
        <dbReference type="SAM" id="MobiDB-lite"/>
    </source>
</evidence>
<feature type="compositionally biased region" description="Low complexity" evidence="1">
    <location>
        <begin position="1123"/>
        <end position="1134"/>
    </location>
</feature>
<dbReference type="GO" id="GO:0060271">
    <property type="term" value="P:cilium assembly"/>
    <property type="evidence" value="ECO:0007669"/>
    <property type="project" value="InterPro"/>
</dbReference>
<feature type="region of interest" description="Disordered" evidence="1">
    <location>
        <begin position="1497"/>
        <end position="1551"/>
    </location>
</feature>
<dbReference type="GO" id="GO:0071539">
    <property type="term" value="P:protein localization to centrosome"/>
    <property type="evidence" value="ECO:0007669"/>
    <property type="project" value="InterPro"/>
</dbReference>
<dbReference type="eggNOG" id="ENOG502QRMF">
    <property type="taxonomic scope" value="Eukaryota"/>
</dbReference>
<feature type="region of interest" description="Disordered" evidence="1">
    <location>
        <begin position="1950"/>
        <end position="1969"/>
    </location>
</feature>
<feature type="compositionally biased region" description="Low complexity" evidence="1">
    <location>
        <begin position="975"/>
        <end position="984"/>
    </location>
</feature>
<feature type="region of interest" description="Disordered" evidence="1">
    <location>
        <begin position="1"/>
        <end position="29"/>
    </location>
</feature>
<sequence>MAGKSRQLISQSFTEGPSVPDRRPARHNLSDSDMLSLSAAMMDSRPNNLFSMGAIPRQSKSVNQPSMNNDRRMMGRYPGGPPLVDSLYRQAGLGPGVSPRSASAPLTMDNQLNVGARMTVGANNAVANNERSATTQVKPSHQGARVNQLSLPTRAPATATAAAVRREEASSVESLEPDTSHIIGRLMQIRDYLKQAKGMLSQIENSTGTSWNREQRDKLQELVGHLEEQEKGYLGLLQRILAGDREGEAAGQADDDTSVNGSVAYSMSLDLGDARSDISEVTSEATYTARNRPQIEDHLGFHSSSEMEQDSNGNFGSWDNDGRPVSPGPGARRDHAARLLAWGMPPEEPERAVSPEPGARRPPRLAWATPDPEELNNQQDAARAADTTEKASGPEEEDLEGLRQQKELLRKMLEQQEQLRQLQDRQRMLVQLQEEVQDTLQSSQAAQGEEGAQGGVIPEAVADRLKDKLQVLQGKQEHMADLMRQLHSLQHLRQMHELDPTSSSVTSNNRQNESIEEAMKRRESGQQEPAARAPAVSAPRQDTENKLRKLQDVRERLNQLRELVRSYQASGFDDETITISTTTSQQRDSDYLENGVEQDDDDDDDDDEEDDDDDDDEEDEDDDSDDEEDDKEEEEEEGDMGADGARGQEDNVSLSSSTLATMAEDPVIKEKVRKLQEAKEKLRRLQDLVSVMQTSSMPGITLPKELADLLGETEEEDAEEPPPHQARAPPSLPDSTASSQPGQSMDDQVRRMQEEELASLLQEKERLMAIQQELLRLQDAKLTMATAHQQEARTDSAPSSARAYRDRSTGEAPQPQPRVQYQGTSASQRQLPPRQRPTDRDTWEELRQQMMLREEIRRKRTELEDLTSAAEKGDFSVISDTSGFPGYSVMSGGDVTMATWGGSTQRSSDSVQDQGMDFNSMDEGYPSDGIVQAEEEEEEDGSHATYTIERGPGGNYLRLSPRADQDLGRIYDAPSGSRGYSSSRDSWRNRQENYRSAEELMQEDVSGWVVKECRRLQDLCGHLQQQMGSTTNLCQALLADQQLLNRLVSTSLNGSSGYGSGSASPQTPRTDLLAYFSGQLQQKQQLLAQLLQCYNQLSQQQHDLVVMQQTWEGAHSLQDPNHPAVTSPTPTSAPFRPDSNPFSHPQLSPFASYPSQPRGSFAFSPSFPANFPNPDTTQSYRLPMPGSGYRGLHPTSEGMQQTDITIPPEKLRRQSDVPARPPAAAPVSSGKGRTAQAAAPTSVPKLDFTQLKKARESSRMQGTPDSKTKKSKKRGHRGTMYEAEGDQLYQSFPHVTAGISGTAFQDTTSISSKMSSVTGSERPDADVLSSHAASEVSLFEALRDTIYSEVATLISQNESRPHFLIELFRELQMLTSDYLRRRALYALQDLVTRYLTEDSIKQHRPPISMPVNLRAWLGGNSEQTPSDSMVTSDNEGGEEGRTMPGQYDYMEDAGSASSMSTPQSEGGFDPFANDDLGNTVIHLDRAMHRMREYERLKAEAEGGDDASPHSSEPGQANTTSAATSTNSATSNSSAQDVGSESSISDGPYPRVDTQQLDQEIKAIMTEVIPHLKEHMEEVCSPQLLAYIRRLVMSLTRHRDDSKEFSRFFHKQLGTILQDSLQKFVGRKMRDCGEDLLVDISEILFNELAFFRLMQDLDSSPSKNWLQPTQSGEEDQTTGSEAAAGGEGEAKSDSSSSTETGDEDGDTTPKGTASHTTGTQAGWHRDKASSGVSTQGTGQGSRMYPEVPPVKFDLSVSELQPLTSYGSGEEDEEQETEQFEQVTDIPTGVQAERDVSDANTAPSANQPEQTASPQKAGSPAKPDQPGSPVRPAQGEESVVTGAEPDQEVSFKPKSADVNEDGTAEAAGEGQNGEVAVPEQGEDKSEDKEEPIAENGVPDGSEEAPAQVGQGDQVGEVSPRSLTALSKEVLEQQQAEEDKENVLVVEMIADGTMNPQLAGDPNKLPEVESSA</sequence>
<feature type="region of interest" description="Disordered" evidence="1">
    <location>
        <begin position="1211"/>
        <end position="1277"/>
    </location>
</feature>
<feature type="compositionally biased region" description="Acidic residues" evidence="1">
    <location>
        <begin position="1767"/>
        <end position="1777"/>
    </location>
</feature>
<dbReference type="GO" id="GO:0034454">
    <property type="term" value="P:microtubule anchoring at centrosome"/>
    <property type="evidence" value="ECO:0007669"/>
    <property type="project" value="InterPro"/>
</dbReference>
<dbReference type="GeneID" id="118419097"/>
<feature type="region of interest" description="Disordered" evidence="1">
    <location>
        <begin position="936"/>
        <end position="987"/>
    </location>
</feature>
<feature type="region of interest" description="Disordered" evidence="1">
    <location>
        <begin position="303"/>
        <end position="400"/>
    </location>
</feature>
<reference evidence="3" key="1">
    <citation type="journal article" date="2008" name="Nature">
        <title>The amphioxus genome and the evolution of the chordate karyotype.</title>
        <authorList>
            <consortium name="US DOE Joint Genome Institute (JGI-PGF)"/>
            <person name="Putnam N.H."/>
            <person name="Butts T."/>
            <person name="Ferrier D.E.K."/>
            <person name="Furlong R.F."/>
            <person name="Hellsten U."/>
            <person name="Kawashima T."/>
            <person name="Robinson-Rechavi M."/>
            <person name="Shoguchi E."/>
            <person name="Terry A."/>
            <person name="Yu J.-K."/>
            <person name="Benito-Gutierrez E.L."/>
            <person name="Dubchak I."/>
            <person name="Garcia-Fernandez J."/>
            <person name="Gibson-Brown J.J."/>
            <person name="Grigoriev I.V."/>
            <person name="Horton A.C."/>
            <person name="de Jong P.J."/>
            <person name="Jurka J."/>
            <person name="Kapitonov V.V."/>
            <person name="Kohara Y."/>
            <person name="Kuroki Y."/>
            <person name="Lindquist E."/>
            <person name="Lucas S."/>
            <person name="Osoegawa K."/>
            <person name="Pennacchio L.A."/>
            <person name="Salamov A.A."/>
            <person name="Satou Y."/>
            <person name="Sauka-Spengler T."/>
            <person name="Schmutz J."/>
            <person name="Shin-I T."/>
            <person name="Toyoda A."/>
            <person name="Bronner-Fraser M."/>
            <person name="Fujiyama A."/>
            <person name="Holland L.Z."/>
            <person name="Holland P.W.H."/>
            <person name="Satoh N."/>
            <person name="Rokhsar D.S."/>
        </authorList>
    </citation>
    <scope>NUCLEOTIDE SEQUENCE [LARGE SCALE GENOMIC DNA]</scope>
    <source>
        <strain evidence="3">S238N-H82</strain>
        <tissue evidence="3">Testes</tissue>
    </source>
</reference>
<feature type="compositionally biased region" description="Polar residues" evidence="1">
    <location>
        <begin position="1660"/>
        <end position="1670"/>
    </location>
</feature>
<feature type="domain" description="Pericentriolar material 1 protein C-terminal" evidence="2">
    <location>
        <begin position="1334"/>
        <end position="1944"/>
    </location>
</feature>
<evidence type="ECO:0000313" key="4">
    <source>
        <dbReference type="Proteomes" id="UP000001554"/>
    </source>
</evidence>
<protein>
    <submittedName>
        <fullName evidence="5">Pericentriolar material 1 protein-like isoform X2</fullName>
    </submittedName>
</protein>
<reference evidence="4" key="2">
    <citation type="journal article" date="2020" name="Nat. Ecol. Evol.">
        <title>Deeply conserved synteny resolves early events in vertebrate evolution.</title>
        <authorList>
            <person name="Simakov O."/>
            <person name="Marletaz F."/>
            <person name="Yue J.X."/>
            <person name="O'Connell B."/>
            <person name="Jenkins J."/>
            <person name="Brandt A."/>
            <person name="Calef R."/>
            <person name="Tung C.H."/>
            <person name="Huang T.K."/>
            <person name="Schmutz J."/>
            <person name="Satoh N."/>
            <person name="Yu J.K."/>
            <person name="Putnam N.H."/>
            <person name="Green R.E."/>
            <person name="Rokhsar D.S."/>
        </authorList>
    </citation>
    <scope>NUCLEOTIDE SEQUENCE [LARGE SCALE GENOMIC DNA]</scope>
    <source>
        <strain evidence="4">S238N-H82</strain>
    </source>
</reference>
<dbReference type="Proteomes" id="UP000001554">
    <property type="component" value="Chromosome 7"/>
</dbReference>
<feature type="compositionally biased region" description="Polar residues" evidence="1">
    <location>
        <begin position="1535"/>
        <end position="1544"/>
    </location>
</feature>
<feature type="compositionally biased region" description="Polar residues" evidence="1">
    <location>
        <begin position="303"/>
        <end position="317"/>
    </location>
</feature>
<feature type="compositionally biased region" description="Polar residues" evidence="1">
    <location>
        <begin position="650"/>
        <end position="660"/>
    </location>
</feature>
<dbReference type="InterPro" id="IPR016024">
    <property type="entry name" value="ARM-type_fold"/>
</dbReference>
<feature type="region of interest" description="Disordered" evidence="1">
    <location>
        <begin position="696"/>
        <end position="757"/>
    </location>
</feature>
<feature type="region of interest" description="Disordered" evidence="1">
    <location>
        <begin position="577"/>
        <end position="669"/>
    </location>
</feature>
<organism>
    <name type="scientific">Branchiostoma floridae</name>
    <name type="common">Florida lancelet</name>
    <name type="synonym">Amphioxus</name>
    <dbReference type="NCBI Taxonomy" id="7739"/>
    <lineage>
        <taxon>Eukaryota</taxon>
        <taxon>Metazoa</taxon>
        <taxon>Chordata</taxon>
        <taxon>Cephalochordata</taxon>
        <taxon>Leptocardii</taxon>
        <taxon>Amphioxiformes</taxon>
        <taxon>Branchiostomatidae</taxon>
        <taxon>Branchiostoma</taxon>
    </lineage>
</organism>
<feature type="region of interest" description="Disordered" evidence="1">
    <location>
        <begin position="1418"/>
        <end position="1476"/>
    </location>
</feature>
<feature type="compositionally biased region" description="Low complexity" evidence="1">
    <location>
        <begin position="529"/>
        <end position="540"/>
    </location>
</feature>
<feature type="compositionally biased region" description="Polar residues" evidence="1">
    <location>
        <begin position="1708"/>
        <end position="1719"/>
    </location>
</feature>
<reference evidence="5" key="3">
    <citation type="submission" date="2025-04" db="UniProtKB">
        <authorList>
            <consortium name="RefSeq"/>
        </authorList>
    </citation>
    <scope>IDENTIFICATION</scope>
    <source>
        <strain evidence="5">S238N-H82</strain>
        <tissue evidence="5">Testes</tissue>
    </source>
</reference>
<feature type="compositionally biased region" description="Acidic residues" evidence="1">
    <location>
        <begin position="596"/>
        <end position="640"/>
    </location>
</feature>
<feature type="compositionally biased region" description="Acidic residues" evidence="1">
    <location>
        <begin position="711"/>
        <end position="720"/>
    </location>
</feature>
<feature type="region of interest" description="Disordered" evidence="1">
    <location>
        <begin position="1116"/>
        <end position="1155"/>
    </location>
</feature>
<gene>
    <name evidence="5" type="primary">LOC118419097</name>
    <name evidence="3" type="ORF">BRAFLDRAFT_117108</name>
</gene>
<feature type="region of interest" description="Disordered" evidence="1">
    <location>
        <begin position="498"/>
        <end position="547"/>
    </location>
</feature>
<dbReference type="InterPro" id="IPR031446">
    <property type="entry name" value="PCM1_C"/>
</dbReference>
<keyword evidence="4" id="KW-1185">Reference proteome</keyword>
<feature type="compositionally biased region" description="Polar residues" evidence="1">
    <location>
        <begin position="500"/>
        <end position="512"/>
    </location>
</feature>
<feature type="compositionally biased region" description="Polar residues" evidence="1">
    <location>
        <begin position="1455"/>
        <end position="1464"/>
    </location>
</feature>
<feature type="compositionally biased region" description="Polar residues" evidence="1">
    <location>
        <begin position="733"/>
        <end position="746"/>
    </location>
</feature>
<dbReference type="PANTHER" id="PTHR14164:SF12">
    <property type="entry name" value="PERICENTRIOLAR MATERIAL 1 PROTEIN"/>
    <property type="match status" value="1"/>
</dbReference>
<proteinExistence type="predicted"/>
<dbReference type="InParanoid" id="C3XWD2"/>
<feature type="compositionally biased region" description="Polar residues" evidence="1">
    <location>
        <begin position="1420"/>
        <end position="1434"/>
    </location>
</feature>
<evidence type="ECO:0000259" key="2">
    <source>
        <dbReference type="Pfam" id="PF15717"/>
    </source>
</evidence>
<feature type="compositionally biased region" description="Polar residues" evidence="1">
    <location>
        <begin position="1756"/>
        <end position="1765"/>
    </location>
</feature>
<feature type="region of interest" description="Disordered" evidence="1">
    <location>
        <begin position="1660"/>
        <end position="1935"/>
    </location>
</feature>
<evidence type="ECO:0000313" key="3">
    <source>
        <dbReference type="EMBL" id="EEN67666.1"/>
    </source>
</evidence>
<accession>C3XWD2</accession>
<feature type="compositionally biased region" description="Low complexity" evidence="1">
    <location>
        <begin position="577"/>
        <end position="586"/>
    </location>
</feature>
<dbReference type="Pfam" id="PF15717">
    <property type="entry name" value="PCM1_C"/>
    <property type="match status" value="1"/>
</dbReference>
<dbReference type="RefSeq" id="XP_035681275.1">
    <property type="nucleotide sequence ID" value="XM_035825382.1"/>
</dbReference>
<dbReference type="PANTHER" id="PTHR14164">
    <property type="entry name" value="PERICENTRIOLAR MATERIAL 1-RELATED"/>
    <property type="match status" value="1"/>
</dbReference>
<feature type="compositionally biased region" description="Polar residues" evidence="1">
    <location>
        <begin position="1796"/>
        <end position="1814"/>
    </location>
</feature>
<dbReference type="InterPro" id="IPR024138">
    <property type="entry name" value="Pericentriolar_Pcm1"/>
</dbReference>
<dbReference type="GO" id="GO:0005813">
    <property type="term" value="C:centrosome"/>
    <property type="evidence" value="ECO:0007669"/>
    <property type="project" value="InterPro"/>
</dbReference>
<name>C3XWD2_BRAFL</name>
<dbReference type="SUPFAM" id="SSF48371">
    <property type="entry name" value="ARM repeat"/>
    <property type="match status" value="1"/>
</dbReference>